<reference evidence="1" key="1">
    <citation type="submission" date="2022-01" db="EMBL/GenBank/DDBJ databases">
        <authorList>
            <person name="King R."/>
        </authorList>
    </citation>
    <scope>NUCLEOTIDE SEQUENCE</scope>
</reference>
<dbReference type="EMBL" id="OV651827">
    <property type="protein sequence ID" value="CAH1103814.1"/>
    <property type="molecule type" value="Genomic_DNA"/>
</dbReference>
<gene>
    <name evidence="1" type="ORF">PSYICH_LOCUS4995</name>
</gene>
<dbReference type="AlphaFoldDB" id="A0A9P0CKF2"/>
<evidence type="ECO:0000313" key="2">
    <source>
        <dbReference type="Proteomes" id="UP001153636"/>
    </source>
</evidence>
<proteinExistence type="predicted"/>
<accession>A0A9P0CKF2</accession>
<organism evidence="1 2">
    <name type="scientific">Psylliodes chrysocephalus</name>
    <dbReference type="NCBI Taxonomy" id="3402493"/>
    <lineage>
        <taxon>Eukaryota</taxon>
        <taxon>Metazoa</taxon>
        <taxon>Ecdysozoa</taxon>
        <taxon>Arthropoda</taxon>
        <taxon>Hexapoda</taxon>
        <taxon>Insecta</taxon>
        <taxon>Pterygota</taxon>
        <taxon>Neoptera</taxon>
        <taxon>Endopterygota</taxon>
        <taxon>Coleoptera</taxon>
        <taxon>Polyphaga</taxon>
        <taxon>Cucujiformia</taxon>
        <taxon>Chrysomeloidea</taxon>
        <taxon>Chrysomelidae</taxon>
        <taxon>Galerucinae</taxon>
        <taxon>Alticini</taxon>
        <taxon>Psylliodes</taxon>
    </lineage>
</organism>
<dbReference type="OrthoDB" id="6779639at2759"/>
<evidence type="ECO:0000313" key="1">
    <source>
        <dbReference type="EMBL" id="CAH1103814.1"/>
    </source>
</evidence>
<dbReference type="Proteomes" id="UP001153636">
    <property type="component" value="Chromosome 15"/>
</dbReference>
<protein>
    <submittedName>
        <fullName evidence="1">Uncharacterized protein</fullName>
    </submittedName>
</protein>
<sequence length="111" mass="12900">MMPPIVKDGRTSNQINLIQDLKGIVKGEFSVKHTNYTTIIFVETKEDYEKVLSNIKTEKMPYHTYTPRDDKTHAFVLRGLARGTKIVDIEQNLEEEHEITTKAIYKMNTKE</sequence>
<name>A0A9P0CKF2_9CUCU</name>
<keyword evidence="2" id="KW-1185">Reference proteome</keyword>